<dbReference type="EMBL" id="QXXQ01000013">
    <property type="protein sequence ID" value="RID90389.1"/>
    <property type="molecule type" value="Genomic_DNA"/>
</dbReference>
<evidence type="ECO:0000259" key="10">
    <source>
        <dbReference type="Pfam" id="PF04290"/>
    </source>
</evidence>
<comment type="similarity">
    <text evidence="8 9">Belongs to the TRAP transporter small permease family.</text>
</comment>
<keyword evidence="4 9" id="KW-0997">Cell inner membrane</keyword>
<evidence type="ECO:0000256" key="5">
    <source>
        <dbReference type="ARBA" id="ARBA00022692"/>
    </source>
</evidence>
<feature type="transmembrane region" description="Helical" evidence="9">
    <location>
        <begin position="57"/>
        <end position="75"/>
    </location>
</feature>
<comment type="function">
    <text evidence="9">Part of the tripartite ATP-independent periplasmic (TRAP) transport system.</text>
</comment>
<dbReference type="GO" id="GO:0005886">
    <property type="term" value="C:plasma membrane"/>
    <property type="evidence" value="ECO:0007669"/>
    <property type="project" value="UniProtKB-SubCell"/>
</dbReference>
<evidence type="ECO:0000256" key="7">
    <source>
        <dbReference type="ARBA" id="ARBA00023136"/>
    </source>
</evidence>
<dbReference type="Proteomes" id="UP000266649">
    <property type="component" value="Unassembled WGS sequence"/>
</dbReference>
<keyword evidence="2 9" id="KW-0813">Transport</keyword>
<dbReference type="InterPro" id="IPR055348">
    <property type="entry name" value="DctQ"/>
</dbReference>
<evidence type="ECO:0000256" key="6">
    <source>
        <dbReference type="ARBA" id="ARBA00022989"/>
    </source>
</evidence>
<comment type="subunit">
    <text evidence="9">The complex comprises the extracytoplasmic solute receptor protein and the two transmembrane proteins.</text>
</comment>
<protein>
    <recommendedName>
        <fullName evidence="9">TRAP transporter small permease protein</fullName>
    </recommendedName>
</protein>
<dbReference type="PANTHER" id="PTHR35011">
    <property type="entry name" value="2,3-DIKETO-L-GULONATE TRAP TRANSPORTER SMALL PERMEASE PROTEIN YIAM"/>
    <property type="match status" value="1"/>
</dbReference>
<dbReference type="InterPro" id="IPR007387">
    <property type="entry name" value="TRAP_DctQ"/>
</dbReference>
<reference evidence="11 12" key="1">
    <citation type="submission" date="2018-09" db="EMBL/GenBank/DDBJ databases">
        <title>Gemmobacter lutimaris sp. nov., a marine bacterium isolated from tidal flat.</title>
        <authorList>
            <person name="Lee D.W."/>
            <person name="Yoo Y."/>
            <person name="Kim J.-J."/>
            <person name="Kim B.S."/>
        </authorList>
    </citation>
    <scope>NUCLEOTIDE SEQUENCE [LARGE SCALE GENOMIC DNA]</scope>
    <source>
        <strain evidence="11 12">YJ-T1-11</strain>
    </source>
</reference>
<evidence type="ECO:0000256" key="9">
    <source>
        <dbReference type="RuleBase" id="RU369079"/>
    </source>
</evidence>
<keyword evidence="7 9" id="KW-0472">Membrane</keyword>
<gene>
    <name evidence="11" type="ORF">D2N39_17715</name>
</gene>
<feature type="transmembrane region" description="Helical" evidence="9">
    <location>
        <begin position="20"/>
        <end position="45"/>
    </location>
</feature>
<evidence type="ECO:0000256" key="1">
    <source>
        <dbReference type="ARBA" id="ARBA00004429"/>
    </source>
</evidence>
<dbReference type="RefSeq" id="WP_119136114.1">
    <property type="nucleotide sequence ID" value="NZ_QXXQ01000013.1"/>
</dbReference>
<evidence type="ECO:0000256" key="4">
    <source>
        <dbReference type="ARBA" id="ARBA00022519"/>
    </source>
</evidence>
<proteinExistence type="inferred from homology"/>
<comment type="subcellular location">
    <subcellularLocation>
        <location evidence="1 9">Cell inner membrane</location>
        <topology evidence="1 9">Multi-pass membrane protein</topology>
    </subcellularLocation>
</comment>
<feature type="transmembrane region" description="Helical" evidence="9">
    <location>
        <begin position="150"/>
        <end position="171"/>
    </location>
</feature>
<dbReference type="PANTHER" id="PTHR35011:SF2">
    <property type="entry name" value="2,3-DIKETO-L-GULONATE TRAP TRANSPORTER SMALL PERMEASE PROTEIN YIAM"/>
    <property type="match status" value="1"/>
</dbReference>
<keyword evidence="12" id="KW-1185">Reference proteome</keyword>
<evidence type="ECO:0000256" key="8">
    <source>
        <dbReference type="ARBA" id="ARBA00038436"/>
    </source>
</evidence>
<feature type="transmembrane region" description="Helical" evidence="9">
    <location>
        <begin position="96"/>
        <end position="117"/>
    </location>
</feature>
<keyword evidence="6 9" id="KW-1133">Transmembrane helix</keyword>
<comment type="caution">
    <text evidence="11">The sequence shown here is derived from an EMBL/GenBank/DDBJ whole genome shotgun (WGS) entry which is preliminary data.</text>
</comment>
<feature type="domain" description="Tripartite ATP-independent periplasmic transporters DctQ component" evidence="10">
    <location>
        <begin position="33"/>
        <end position="174"/>
    </location>
</feature>
<dbReference type="GO" id="GO:0022857">
    <property type="term" value="F:transmembrane transporter activity"/>
    <property type="evidence" value="ECO:0007669"/>
    <property type="project" value="UniProtKB-UniRule"/>
</dbReference>
<sequence length="196" mass="21035">MGAFTRLLNGLGAFNAALLWLGRLLGATAMGLMVLIILAQVFFRYVIGNALPWPEEAARFLMLWATGLMIPTAYRRGGFVSVEMLVSFLPRIVGRLLGLALLALALVVLVAGFRIGLSEVTGFGGRFATDSLKVPASLALDTWVKVPKSWMMASLVTGLAMLILVNIELMLRGLAELTGQHHGLVAITDAADLRAE</sequence>
<dbReference type="GO" id="GO:0015740">
    <property type="term" value="P:C4-dicarboxylate transport"/>
    <property type="evidence" value="ECO:0007669"/>
    <property type="project" value="TreeGrafter"/>
</dbReference>
<evidence type="ECO:0000256" key="3">
    <source>
        <dbReference type="ARBA" id="ARBA00022475"/>
    </source>
</evidence>
<evidence type="ECO:0000313" key="11">
    <source>
        <dbReference type="EMBL" id="RID90389.1"/>
    </source>
</evidence>
<evidence type="ECO:0000313" key="12">
    <source>
        <dbReference type="Proteomes" id="UP000266649"/>
    </source>
</evidence>
<dbReference type="Pfam" id="PF04290">
    <property type="entry name" value="DctQ"/>
    <property type="match status" value="1"/>
</dbReference>
<evidence type="ECO:0000256" key="2">
    <source>
        <dbReference type="ARBA" id="ARBA00022448"/>
    </source>
</evidence>
<dbReference type="OrthoDB" id="4964541at2"/>
<keyword evidence="3" id="KW-1003">Cell membrane</keyword>
<dbReference type="AlphaFoldDB" id="A0A398BIF8"/>
<accession>A0A398BIF8</accession>
<keyword evidence="5 9" id="KW-0812">Transmembrane</keyword>
<name>A0A398BIF8_9RHOB</name>
<organism evidence="11 12">
    <name type="scientific">Gemmobacter lutimaris</name>
    <dbReference type="NCBI Taxonomy" id="2306023"/>
    <lineage>
        <taxon>Bacteria</taxon>
        <taxon>Pseudomonadati</taxon>
        <taxon>Pseudomonadota</taxon>
        <taxon>Alphaproteobacteria</taxon>
        <taxon>Rhodobacterales</taxon>
        <taxon>Paracoccaceae</taxon>
        <taxon>Gemmobacter</taxon>
    </lineage>
</organism>